<sequence>MERDQQGKKKHRCKVCRKCFPSGRSLGGHMRSHVTVSSSSVGAVNGYGLRENPKRTWRLCDSIGEEEPSEKQCRECGKCFSSWQALFGHMRCHSDKFTAIVVGGDEEEEEVVVEEEEDVDVALTLMMLSRDTGNWDMDVERSKEEIFVSETDDNGDDDEDDECDVDEIKNKGLRKIGAFDANATVKKSLYECSTCKKSFHSYQALGGHRAGHKRLRMDSTDGTVIPEGRGGAMPGLLDLNLPAEPQVDGDSKFKPSWWKYEAMVGLISN</sequence>
<name>A0A9D5BZG7_9LILI</name>
<reference evidence="3" key="2">
    <citation type="journal article" date="2022" name="Hortic Res">
        <title>The genome of Dioscorea zingiberensis sheds light on the biosynthesis, origin and evolution of the medicinally important diosgenin saponins.</title>
        <authorList>
            <person name="Li Y."/>
            <person name="Tan C."/>
            <person name="Li Z."/>
            <person name="Guo J."/>
            <person name="Li S."/>
            <person name="Chen X."/>
            <person name="Wang C."/>
            <person name="Dai X."/>
            <person name="Yang H."/>
            <person name="Song W."/>
            <person name="Hou L."/>
            <person name="Xu J."/>
            <person name="Tong Z."/>
            <person name="Xu A."/>
            <person name="Yuan X."/>
            <person name="Wang W."/>
            <person name="Yang Q."/>
            <person name="Chen L."/>
            <person name="Sun Z."/>
            <person name="Wang K."/>
            <person name="Pan B."/>
            <person name="Chen J."/>
            <person name="Bao Y."/>
            <person name="Liu F."/>
            <person name="Qi X."/>
            <person name="Gang D.R."/>
            <person name="Wen J."/>
            <person name="Li J."/>
        </authorList>
    </citation>
    <scope>NUCLEOTIDE SEQUENCE</scope>
    <source>
        <strain evidence="3">Dzin_1.0</strain>
    </source>
</reference>
<dbReference type="OrthoDB" id="9451254at2759"/>
<evidence type="ECO:0000313" key="4">
    <source>
        <dbReference type="Proteomes" id="UP001085076"/>
    </source>
</evidence>
<dbReference type="SMART" id="SM00355">
    <property type="entry name" value="ZnF_C2H2"/>
    <property type="match status" value="3"/>
</dbReference>
<dbReference type="PROSITE" id="PS50157">
    <property type="entry name" value="ZINC_FINGER_C2H2_2"/>
    <property type="match status" value="3"/>
</dbReference>
<dbReference type="GO" id="GO:0008270">
    <property type="term" value="F:zinc ion binding"/>
    <property type="evidence" value="ECO:0007669"/>
    <property type="project" value="UniProtKB-KW"/>
</dbReference>
<evidence type="ECO:0000259" key="2">
    <source>
        <dbReference type="PROSITE" id="PS50157"/>
    </source>
</evidence>
<keyword evidence="1" id="KW-0862">Zinc</keyword>
<accession>A0A9D5BZG7</accession>
<dbReference type="SUPFAM" id="SSF57667">
    <property type="entry name" value="beta-beta-alpha zinc fingers"/>
    <property type="match status" value="2"/>
</dbReference>
<protein>
    <recommendedName>
        <fullName evidence="2">C2H2-type domain-containing protein</fullName>
    </recommendedName>
</protein>
<comment type="caution">
    <text evidence="3">The sequence shown here is derived from an EMBL/GenBank/DDBJ whole genome shotgun (WGS) entry which is preliminary data.</text>
</comment>
<dbReference type="PANTHER" id="PTHR46869">
    <property type="entry name" value="C2H2-LIKE ZINC FINGER PROTEIN"/>
    <property type="match status" value="1"/>
</dbReference>
<dbReference type="Proteomes" id="UP001085076">
    <property type="component" value="Miscellaneous, Linkage group lg09"/>
</dbReference>
<keyword evidence="1" id="KW-0479">Metal-binding</keyword>
<dbReference type="EMBL" id="JAGGNH010000009">
    <property type="protein sequence ID" value="KAJ0963479.1"/>
    <property type="molecule type" value="Genomic_DNA"/>
</dbReference>
<evidence type="ECO:0000256" key="1">
    <source>
        <dbReference type="PROSITE-ProRule" id="PRU00042"/>
    </source>
</evidence>
<dbReference type="PANTHER" id="PTHR46869:SF6">
    <property type="entry name" value="C2H2-TYPE DOMAIN-CONTAINING PROTEIN"/>
    <property type="match status" value="1"/>
</dbReference>
<proteinExistence type="predicted"/>
<gene>
    <name evidence="3" type="ORF">J5N97_028601</name>
</gene>
<keyword evidence="4" id="KW-1185">Reference proteome</keyword>
<organism evidence="3 4">
    <name type="scientific">Dioscorea zingiberensis</name>
    <dbReference type="NCBI Taxonomy" id="325984"/>
    <lineage>
        <taxon>Eukaryota</taxon>
        <taxon>Viridiplantae</taxon>
        <taxon>Streptophyta</taxon>
        <taxon>Embryophyta</taxon>
        <taxon>Tracheophyta</taxon>
        <taxon>Spermatophyta</taxon>
        <taxon>Magnoliopsida</taxon>
        <taxon>Liliopsida</taxon>
        <taxon>Dioscoreales</taxon>
        <taxon>Dioscoreaceae</taxon>
        <taxon>Dioscorea</taxon>
    </lineage>
</organism>
<reference evidence="3" key="1">
    <citation type="submission" date="2021-03" db="EMBL/GenBank/DDBJ databases">
        <authorList>
            <person name="Li Z."/>
            <person name="Yang C."/>
        </authorList>
    </citation>
    <scope>NUCLEOTIDE SEQUENCE</scope>
    <source>
        <strain evidence="3">Dzin_1.0</strain>
        <tissue evidence="3">Leaf</tissue>
    </source>
</reference>
<feature type="domain" description="C2H2-type" evidence="2">
    <location>
        <begin position="11"/>
        <end position="33"/>
    </location>
</feature>
<dbReference type="PROSITE" id="PS00028">
    <property type="entry name" value="ZINC_FINGER_C2H2_1"/>
    <property type="match status" value="3"/>
</dbReference>
<dbReference type="AlphaFoldDB" id="A0A9D5BZG7"/>
<evidence type="ECO:0000313" key="3">
    <source>
        <dbReference type="EMBL" id="KAJ0963479.1"/>
    </source>
</evidence>
<dbReference type="InterPro" id="IPR036236">
    <property type="entry name" value="Znf_C2H2_sf"/>
</dbReference>
<dbReference type="Gene3D" id="3.30.160.60">
    <property type="entry name" value="Classic Zinc Finger"/>
    <property type="match status" value="1"/>
</dbReference>
<keyword evidence="1" id="KW-0863">Zinc-finger</keyword>
<dbReference type="Pfam" id="PF13912">
    <property type="entry name" value="zf-C2H2_6"/>
    <property type="match status" value="3"/>
</dbReference>
<dbReference type="InterPro" id="IPR013087">
    <property type="entry name" value="Znf_C2H2_type"/>
</dbReference>
<feature type="domain" description="C2H2-type" evidence="2">
    <location>
        <begin position="71"/>
        <end position="98"/>
    </location>
</feature>
<feature type="domain" description="C2H2-type" evidence="2">
    <location>
        <begin position="190"/>
        <end position="217"/>
    </location>
</feature>